<organism evidence="2 3">
    <name type="scientific">Plakobranchus ocellatus</name>
    <dbReference type="NCBI Taxonomy" id="259542"/>
    <lineage>
        <taxon>Eukaryota</taxon>
        <taxon>Metazoa</taxon>
        <taxon>Spiralia</taxon>
        <taxon>Lophotrochozoa</taxon>
        <taxon>Mollusca</taxon>
        <taxon>Gastropoda</taxon>
        <taxon>Heterobranchia</taxon>
        <taxon>Euthyneura</taxon>
        <taxon>Panpulmonata</taxon>
        <taxon>Sacoglossa</taxon>
        <taxon>Placobranchoidea</taxon>
        <taxon>Plakobranchidae</taxon>
        <taxon>Plakobranchus</taxon>
    </lineage>
</organism>
<feature type="compositionally biased region" description="Polar residues" evidence="1">
    <location>
        <begin position="75"/>
        <end position="89"/>
    </location>
</feature>
<protein>
    <submittedName>
        <fullName evidence="2">Uncharacterized protein</fullName>
    </submittedName>
</protein>
<dbReference type="AlphaFoldDB" id="A0AAV4ALG1"/>
<feature type="region of interest" description="Disordered" evidence="1">
    <location>
        <begin position="75"/>
        <end position="99"/>
    </location>
</feature>
<comment type="caution">
    <text evidence="2">The sequence shown here is derived from an EMBL/GenBank/DDBJ whole genome shotgun (WGS) entry which is preliminary data.</text>
</comment>
<feature type="region of interest" description="Disordered" evidence="1">
    <location>
        <begin position="1"/>
        <end position="45"/>
    </location>
</feature>
<dbReference type="Proteomes" id="UP000735302">
    <property type="component" value="Unassembled WGS sequence"/>
</dbReference>
<keyword evidence="3" id="KW-1185">Reference proteome</keyword>
<evidence type="ECO:0000313" key="2">
    <source>
        <dbReference type="EMBL" id="GFO08138.1"/>
    </source>
</evidence>
<gene>
    <name evidence="2" type="ORF">PoB_003464300</name>
</gene>
<name>A0AAV4ALG1_9GAST</name>
<evidence type="ECO:0000256" key="1">
    <source>
        <dbReference type="SAM" id="MobiDB-lite"/>
    </source>
</evidence>
<sequence>MASPEQGHLKPGARTPNRKALAKLRADSLSTVPSTPHQRRETFHHNYVMNDGEEKCLAYKRMKAPTFATLLQKEPSSGSFLRSLGNNRGSRLEDSGLSSKHGCVVSHHAWS</sequence>
<evidence type="ECO:0000313" key="3">
    <source>
        <dbReference type="Proteomes" id="UP000735302"/>
    </source>
</evidence>
<accession>A0AAV4ALG1</accession>
<proteinExistence type="predicted"/>
<reference evidence="2 3" key="1">
    <citation type="journal article" date="2021" name="Elife">
        <title>Chloroplast acquisition without the gene transfer in kleptoplastic sea slugs, Plakobranchus ocellatus.</title>
        <authorList>
            <person name="Maeda T."/>
            <person name="Takahashi S."/>
            <person name="Yoshida T."/>
            <person name="Shimamura S."/>
            <person name="Takaki Y."/>
            <person name="Nagai Y."/>
            <person name="Toyoda A."/>
            <person name="Suzuki Y."/>
            <person name="Arimoto A."/>
            <person name="Ishii H."/>
            <person name="Satoh N."/>
            <person name="Nishiyama T."/>
            <person name="Hasebe M."/>
            <person name="Maruyama T."/>
            <person name="Minagawa J."/>
            <person name="Obokata J."/>
            <person name="Shigenobu S."/>
        </authorList>
    </citation>
    <scope>NUCLEOTIDE SEQUENCE [LARGE SCALE GENOMIC DNA]</scope>
</reference>
<dbReference type="EMBL" id="BLXT01003952">
    <property type="protein sequence ID" value="GFO08138.1"/>
    <property type="molecule type" value="Genomic_DNA"/>
</dbReference>